<accession>A0A1R0ZPU2</accession>
<dbReference type="SMART" id="SM00231">
    <property type="entry name" value="FA58C"/>
    <property type="match status" value="3"/>
</dbReference>
<dbReference type="InterPro" id="IPR000421">
    <property type="entry name" value="FA58C"/>
</dbReference>
<dbReference type="InterPro" id="IPR051941">
    <property type="entry name" value="BG_Antigen-Binding_Lectin"/>
</dbReference>
<dbReference type="Pfam" id="PF22633">
    <property type="entry name" value="F5_F8_type_C_2"/>
    <property type="match status" value="1"/>
</dbReference>
<dbReference type="SUPFAM" id="SSF49785">
    <property type="entry name" value="Galactose-binding domain-like"/>
    <property type="match status" value="3"/>
</dbReference>
<feature type="region of interest" description="Disordered" evidence="1">
    <location>
        <begin position="32"/>
        <end position="76"/>
    </location>
</feature>
<dbReference type="Proteomes" id="UP000187425">
    <property type="component" value="Unassembled WGS sequence"/>
</dbReference>
<reference evidence="3 4" key="1">
    <citation type="submission" date="2016-11" db="EMBL/GenBank/DDBJ databases">
        <title>Paenibacillus species isolates.</title>
        <authorList>
            <person name="Beno S.M."/>
        </authorList>
    </citation>
    <scope>NUCLEOTIDE SEQUENCE [LARGE SCALE GENOMIC DNA]</scope>
    <source>
        <strain evidence="3 4">FSL H7-0443</strain>
    </source>
</reference>
<dbReference type="OrthoDB" id="3799295at2"/>
<organism evidence="3 4">
    <name type="scientific">Paenibacillus odorifer</name>
    <dbReference type="NCBI Taxonomy" id="189426"/>
    <lineage>
        <taxon>Bacteria</taxon>
        <taxon>Bacillati</taxon>
        <taxon>Bacillota</taxon>
        <taxon>Bacilli</taxon>
        <taxon>Bacillales</taxon>
        <taxon>Paenibacillaceae</taxon>
        <taxon>Paenibacillus</taxon>
    </lineage>
</organism>
<dbReference type="Gene3D" id="2.60.120.260">
    <property type="entry name" value="Galactose-binding domain-like"/>
    <property type="match status" value="3"/>
</dbReference>
<protein>
    <recommendedName>
        <fullName evidence="2">F5/8 type C domain-containing protein</fullName>
    </recommendedName>
</protein>
<dbReference type="PANTHER" id="PTHR45713:SF6">
    <property type="entry name" value="F5_8 TYPE C DOMAIN-CONTAINING PROTEIN"/>
    <property type="match status" value="1"/>
</dbReference>
<dbReference type="EMBL" id="MPTW01000001">
    <property type="protein sequence ID" value="OME74753.1"/>
    <property type="molecule type" value="Genomic_DNA"/>
</dbReference>
<evidence type="ECO:0000259" key="2">
    <source>
        <dbReference type="PROSITE" id="PS50022"/>
    </source>
</evidence>
<feature type="domain" description="F5/8 type C" evidence="2">
    <location>
        <begin position="575"/>
        <end position="686"/>
    </location>
</feature>
<evidence type="ECO:0000256" key="1">
    <source>
        <dbReference type="SAM" id="MobiDB-lite"/>
    </source>
</evidence>
<sequence>MKRSQRYPRRSSLLLSFVLILSIVFSVQPSVVKGEGDRSPKISQGQEDQQPLLEVPNQQGQQEKSDPDLEQQPQSNLEQPLAAAAATGYFPPNTAASGNVKNMALLYTGYYGGRTTYEGREIGTYDKNTLLPYVAHYNSNNVMDDTFFDSFLFLGINTSDYRDFGDTADPAKWTYKVDWEWYINRIFTSNQQLDALNQATQQVATTLNLTNYKSKVYIMLPYPNSEITNFGDVDNDGISENLNSMPSNMTKVTKWYIDTVLSRWNQAQYSNLELKGFYWFHEDIDPGNPGEVNAINNSGNYLHTLGLKLAWIPYFGAGQSNNRNNYAIDFSIQQPNHYFVPETDYSRMTNVSTQAQTYNKGIEMEFDERAMFDPDFKNRFDNYLKAGVEYGYMTGAVKGWYQDIFGIYNLYKNKNNNGVNGVYDGRQMYEDIYKFVKGTYTIPVNLASGKSAVASSNQSSSLSAAKAVDNLPGTRWSSQQYSSTEWIYVDLGQANNIKRVKLNWEYAYGKSYKIQVSNDAVNWTDVYSTTTGNGGVDDIGFVPTTARYVRMHATERGTSYGYSIYEFQVYGDSVGSATTTNLALNNTATSSSNQEAALSPNNAVDGNVTTRWASQFADPQWITIDLGQAYNINRVILNWELAYGKGYKIQVSNDTVNWMDVYTTTNGDGGIDDIFFTAVNARYVRMYGTQRAYSFYGYSLYEFQVYGKPNLALNKSATSSSNETSTLTADKAVDGNVTTRWASLYSNPQWIYVDLGQETRVNNVKLNWEYAHAKGYKIQVSNDATNWTDIYMTTNGDGGIDDIYFEPVNARYIRMHATDRGTGDWYSLYEFEVYGS</sequence>
<feature type="domain" description="F5/8 type C" evidence="2">
    <location>
        <begin position="692"/>
        <end position="836"/>
    </location>
</feature>
<evidence type="ECO:0000313" key="4">
    <source>
        <dbReference type="Proteomes" id="UP000187425"/>
    </source>
</evidence>
<feature type="domain" description="F5/8 type C" evidence="2">
    <location>
        <begin position="439"/>
        <end position="572"/>
    </location>
</feature>
<evidence type="ECO:0000313" key="3">
    <source>
        <dbReference type="EMBL" id="OME74753.1"/>
    </source>
</evidence>
<dbReference type="InterPro" id="IPR008979">
    <property type="entry name" value="Galactose-bd-like_sf"/>
</dbReference>
<gene>
    <name evidence="3" type="ORF">BSK65_03555</name>
</gene>
<name>A0A1R0ZPU2_9BACL</name>
<proteinExistence type="predicted"/>
<comment type="caution">
    <text evidence="3">The sequence shown here is derived from an EMBL/GenBank/DDBJ whole genome shotgun (WGS) entry which is preliminary data.</text>
</comment>
<dbReference type="RefSeq" id="WP_076283262.1">
    <property type="nucleotide sequence ID" value="NZ_MPTW01000001.1"/>
</dbReference>
<dbReference type="Pfam" id="PF00754">
    <property type="entry name" value="F5_F8_type_C"/>
    <property type="match status" value="2"/>
</dbReference>
<dbReference type="InterPro" id="IPR032329">
    <property type="entry name" value="DUF4855"/>
</dbReference>
<dbReference type="Pfam" id="PF16147">
    <property type="entry name" value="DUF4855"/>
    <property type="match status" value="1"/>
</dbReference>
<dbReference type="AlphaFoldDB" id="A0A1R0ZPU2"/>
<dbReference type="PANTHER" id="PTHR45713">
    <property type="entry name" value="FTP DOMAIN-CONTAINING PROTEIN"/>
    <property type="match status" value="1"/>
</dbReference>
<dbReference type="PROSITE" id="PS50022">
    <property type="entry name" value="FA58C_3"/>
    <property type="match status" value="3"/>
</dbReference>